<evidence type="ECO:0000313" key="3">
    <source>
        <dbReference type="EMBL" id="GES01266.1"/>
    </source>
</evidence>
<sequence>MHVQRPQMRPHQMPERLPVTLPRGGEPRRLDRHHSIHAANIPNAYDRNEDPPMTERDRRSKTGGPPGELLRGAAGVSRVVRALLVAGTVLGALVLVVNVVVICHGNLQIVMVDSTAIPGHGMAANLRLFQRVDIQLLSAYTPEQPFNLVIILDIEYPGYLASWICA</sequence>
<keyword evidence="2" id="KW-0812">Transmembrane</keyword>
<feature type="compositionally biased region" description="Basic and acidic residues" evidence="1">
    <location>
        <begin position="46"/>
        <end position="60"/>
    </location>
</feature>
<evidence type="ECO:0000313" key="4">
    <source>
        <dbReference type="Proteomes" id="UP000334990"/>
    </source>
</evidence>
<evidence type="ECO:0000256" key="2">
    <source>
        <dbReference type="SAM" id="Phobius"/>
    </source>
</evidence>
<dbReference type="AlphaFoldDB" id="A0A5M3VXM1"/>
<comment type="caution">
    <text evidence="3">The sequence shown here is derived from an EMBL/GenBank/DDBJ whole genome shotgun (WGS) entry which is preliminary data.</text>
</comment>
<feature type="transmembrane region" description="Helical" evidence="2">
    <location>
        <begin position="79"/>
        <end position="101"/>
    </location>
</feature>
<keyword evidence="4" id="KW-1185">Reference proteome</keyword>
<protein>
    <submittedName>
        <fullName evidence="3">Uncharacterized protein</fullName>
    </submittedName>
</protein>
<keyword evidence="2" id="KW-0472">Membrane</keyword>
<evidence type="ECO:0000256" key="1">
    <source>
        <dbReference type="SAM" id="MobiDB-lite"/>
    </source>
</evidence>
<reference evidence="3 4" key="1">
    <citation type="submission" date="2019-10" db="EMBL/GenBank/DDBJ databases">
        <title>Whole genome shotgun sequence of Acrocarpospora corrugata NBRC 13972.</title>
        <authorList>
            <person name="Ichikawa N."/>
            <person name="Kimura A."/>
            <person name="Kitahashi Y."/>
            <person name="Komaki H."/>
            <person name="Oguchi A."/>
        </authorList>
    </citation>
    <scope>NUCLEOTIDE SEQUENCE [LARGE SCALE GENOMIC DNA]</scope>
    <source>
        <strain evidence="3 4">NBRC 13972</strain>
    </source>
</reference>
<organism evidence="3 4">
    <name type="scientific">Acrocarpospora corrugata</name>
    <dbReference type="NCBI Taxonomy" id="35763"/>
    <lineage>
        <taxon>Bacteria</taxon>
        <taxon>Bacillati</taxon>
        <taxon>Actinomycetota</taxon>
        <taxon>Actinomycetes</taxon>
        <taxon>Streptosporangiales</taxon>
        <taxon>Streptosporangiaceae</taxon>
        <taxon>Acrocarpospora</taxon>
    </lineage>
</organism>
<name>A0A5M3VXM1_9ACTN</name>
<accession>A0A5M3VXM1</accession>
<dbReference type="EMBL" id="BLAD01000049">
    <property type="protein sequence ID" value="GES01266.1"/>
    <property type="molecule type" value="Genomic_DNA"/>
</dbReference>
<feature type="region of interest" description="Disordered" evidence="1">
    <location>
        <begin position="1"/>
        <end position="69"/>
    </location>
</feature>
<proteinExistence type="predicted"/>
<dbReference type="Proteomes" id="UP000334990">
    <property type="component" value="Unassembled WGS sequence"/>
</dbReference>
<gene>
    <name evidence="3" type="ORF">Acor_33300</name>
</gene>
<keyword evidence="2" id="KW-1133">Transmembrane helix</keyword>